<dbReference type="Gene3D" id="1.10.260.40">
    <property type="entry name" value="lambda repressor-like DNA-binding domains"/>
    <property type="match status" value="1"/>
</dbReference>
<sequence length="75" mass="8474">MRLSPKALGRIERSISRDKKSALLVRLHRNYMDDIERAERTLSIVTADKLVTALGTTLAEIFSQAEQDWNNSSGK</sequence>
<evidence type="ECO:0000259" key="1">
    <source>
        <dbReference type="PROSITE" id="PS50943"/>
    </source>
</evidence>
<feature type="domain" description="HTH cro/C1-type" evidence="1">
    <location>
        <begin position="27"/>
        <end position="61"/>
    </location>
</feature>
<evidence type="ECO:0000313" key="2">
    <source>
        <dbReference type="EMBL" id="CAA9365879.1"/>
    </source>
</evidence>
<protein>
    <recommendedName>
        <fullName evidence="1">HTH cro/C1-type domain-containing protein</fullName>
    </recommendedName>
</protein>
<proteinExistence type="predicted"/>
<dbReference type="InterPro" id="IPR010982">
    <property type="entry name" value="Lambda_DNA-bd_dom_sf"/>
</dbReference>
<dbReference type="InterPro" id="IPR001387">
    <property type="entry name" value="Cro/C1-type_HTH"/>
</dbReference>
<reference evidence="2" key="1">
    <citation type="submission" date="2020-02" db="EMBL/GenBank/DDBJ databases">
        <authorList>
            <person name="Meier V. D."/>
        </authorList>
    </citation>
    <scope>NUCLEOTIDE SEQUENCE</scope>
    <source>
        <strain evidence="2">AVDCRST_MAG93</strain>
    </source>
</reference>
<name>A0A6J4MSH5_9CHLR</name>
<dbReference type="EMBL" id="CADCTR010002680">
    <property type="protein sequence ID" value="CAA9365879.1"/>
    <property type="molecule type" value="Genomic_DNA"/>
</dbReference>
<dbReference type="AlphaFoldDB" id="A0A6J4MSH5"/>
<organism evidence="2">
    <name type="scientific">uncultured Chloroflexia bacterium</name>
    <dbReference type="NCBI Taxonomy" id="1672391"/>
    <lineage>
        <taxon>Bacteria</taxon>
        <taxon>Bacillati</taxon>
        <taxon>Chloroflexota</taxon>
        <taxon>Chloroflexia</taxon>
        <taxon>environmental samples</taxon>
    </lineage>
</organism>
<accession>A0A6J4MSH5</accession>
<dbReference type="GO" id="GO:0003677">
    <property type="term" value="F:DNA binding"/>
    <property type="evidence" value="ECO:0007669"/>
    <property type="project" value="InterPro"/>
</dbReference>
<gene>
    <name evidence="2" type="ORF">AVDCRST_MAG93-7973</name>
</gene>
<dbReference type="SUPFAM" id="SSF47413">
    <property type="entry name" value="lambda repressor-like DNA-binding domains"/>
    <property type="match status" value="1"/>
</dbReference>
<dbReference type="PROSITE" id="PS50943">
    <property type="entry name" value="HTH_CROC1"/>
    <property type="match status" value="1"/>
</dbReference>